<organism evidence="1 2">
    <name type="scientific">Paraburkholderia phenazinium</name>
    <dbReference type="NCBI Taxonomy" id="60549"/>
    <lineage>
        <taxon>Bacteria</taxon>
        <taxon>Pseudomonadati</taxon>
        <taxon>Pseudomonadota</taxon>
        <taxon>Betaproteobacteria</taxon>
        <taxon>Burkholderiales</taxon>
        <taxon>Burkholderiaceae</taxon>
        <taxon>Paraburkholderia</taxon>
    </lineage>
</organism>
<evidence type="ECO:0000313" key="2">
    <source>
        <dbReference type="Proteomes" id="UP000199706"/>
    </source>
</evidence>
<dbReference type="RefSeq" id="WP_090695824.1">
    <property type="nucleotide sequence ID" value="NZ_CADERL010000019.1"/>
</dbReference>
<reference evidence="1 2" key="1">
    <citation type="submission" date="2016-10" db="EMBL/GenBank/DDBJ databases">
        <authorList>
            <person name="de Groot N.N."/>
        </authorList>
    </citation>
    <scope>NUCLEOTIDE SEQUENCE [LARGE SCALE GENOMIC DNA]</scope>
    <source>
        <strain evidence="1 2">LMG 2247</strain>
    </source>
</reference>
<dbReference type="EMBL" id="FNCJ01000034">
    <property type="protein sequence ID" value="SDI78334.1"/>
    <property type="molecule type" value="Genomic_DNA"/>
</dbReference>
<evidence type="ECO:0000313" key="1">
    <source>
        <dbReference type="EMBL" id="SDI78334.1"/>
    </source>
</evidence>
<proteinExistence type="predicted"/>
<dbReference type="Pfam" id="PF11104">
    <property type="entry name" value="PilM_2"/>
    <property type="match status" value="1"/>
</dbReference>
<dbReference type="Proteomes" id="UP000199706">
    <property type="component" value="Unassembled WGS sequence"/>
</dbReference>
<accession>A0A1G8NDJ6</accession>
<dbReference type="OrthoDB" id="9125096at2"/>
<sequence length="326" mass="33621">MAIRSSLLVKVRRFAAGIDVSPQAVRLVVLSQRVPVGGPVRVEYLAAVPLVAGAIAGVEIVDRAAVIRALRDVFAELPRPCASSSLRCAMALPASATFMSSLPLARLGGMSAVTAASGASLAALESAVLSEAERIAGIERHALAVDWFVDGSPRRAGSVTIAAATRQHLEARIECAAAAGVTLTAIDGEPHAALRALVHTAALELEPHETYAALWIGADGVYGWRIADEAVVGEMHYPAPEHEDLADALRDLADGGALGCALLGGELDLLDGVGFSVADLGDVLGCTLLPFECVAIGDCARPLSAALLREPNCVVAFGLALRGVME</sequence>
<dbReference type="InterPro" id="IPR005883">
    <property type="entry name" value="PilM"/>
</dbReference>
<gene>
    <name evidence="1" type="ORF">SAMN05216466_13444</name>
</gene>
<name>A0A1G8NDJ6_9BURK</name>
<protein>
    <submittedName>
        <fullName evidence="1">Type IV pilus assembly protein PilM</fullName>
    </submittedName>
</protein>
<dbReference type="AlphaFoldDB" id="A0A1G8NDJ6"/>
<dbReference type="Gene3D" id="3.30.420.40">
    <property type="match status" value="1"/>
</dbReference>